<dbReference type="Gramene" id="TKW07762">
    <property type="protein sequence ID" value="TKW07762"/>
    <property type="gene ID" value="SEVIR_7G328566v2"/>
</dbReference>
<sequence length="46" mass="5316">MNTLCFLFLTISHYSTLQNYHSPAEAQFSCELALVQPQFLFLPLTH</sequence>
<proteinExistence type="predicted"/>
<accession>A0A4U6TZA8</accession>
<keyword evidence="1" id="KW-0732">Signal</keyword>
<evidence type="ECO:0000313" key="2">
    <source>
        <dbReference type="EMBL" id="TKW07762.1"/>
    </source>
</evidence>
<feature type="chain" id="PRO_5020359388" evidence="1">
    <location>
        <begin position="18"/>
        <end position="46"/>
    </location>
</feature>
<protein>
    <submittedName>
        <fullName evidence="2">Uncharacterized protein</fullName>
    </submittedName>
</protein>
<dbReference type="Proteomes" id="UP000298652">
    <property type="component" value="Chromosome 7"/>
</dbReference>
<dbReference type="AlphaFoldDB" id="A0A4U6TZA8"/>
<evidence type="ECO:0000256" key="1">
    <source>
        <dbReference type="SAM" id="SignalP"/>
    </source>
</evidence>
<feature type="signal peptide" evidence="1">
    <location>
        <begin position="1"/>
        <end position="17"/>
    </location>
</feature>
<organism evidence="2 3">
    <name type="scientific">Setaria viridis</name>
    <name type="common">Green bristlegrass</name>
    <name type="synonym">Setaria italica subsp. viridis</name>
    <dbReference type="NCBI Taxonomy" id="4556"/>
    <lineage>
        <taxon>Eukaryota</taxon>
        <taxon>Viridiplantae</taxon>
        <taxon>Streptophyta</taxon>
        <taxon>Embryophyta</taxon>
        <taxon>Tracheophyta</taxon>
        <taxon>Spermatophyta</taxon>
        <taxon>Magnoliopsida</taxon>
        <taxon>Liliopsida</taxon>
        <taxon>Poales</taxon>
        <taxon>Poaceae</taxon>
        <taxon>PACMAD clade</taxon>
        <taxon>Panicoideae</taxon>
        <taxon>Panicodae</taxon>
        <taxon>Paniceae</taxon>
        <taxon>Cenchrinae</taxon>
        <taxon>Setaria</taxon>
    </lineage>
</organism>
<name>A0A4U6TZA8_SETVI</name>
<dbReference type="EMBL" id="CM016558">
    <property type="protein sequence ID" value="TKW07762.1"/>
    <property type="molecule type" value="Genomic_DNA"/>
</dbReference>
<keyword evidence="3" id="KW-1185">Reference proteome</keyword>
<gene>
    <name evidence="2" type="ORF">SEVIR_7G328566v2</name>
</gene>
<evidence type="ECO:0000313" key="3">
    <source>
        <dbReference type="Proteomes" id="UP000298652"/>
    </source>
</evidence>
<reference evidence="2" key="1">
    <citation type="submission" date="2019-03" db="EMBL/GenBank/DDBJ databases">
        <title>WGS assembly of Setaria viridis.</title>
        <authorList>
            <person name="Huang P."/>
            <person name="Jenkins J."/>
            <person name="Grimwood J."/>
            <person name="Barry K."/>
            <person name="Healey A."/>
            <person name="Mamidi S."/>
            <person name="Sreedasyam A."/>
            <person name="Shu S."/>
            <person name="Feldman M."/>
            <person name="Wu J."/>
            <person name="Yu Y."/>
            <person name="Chen C."/>
            <person name="Johnson J."/>
            <person name="Rokhsar D."/>
            <person name="Baxter I."/>
            <person name="Schmutz J."/>
            <person name="Brutnell T."/>
            <person name="Kellogg E."/>
        </authorList>
    </citation>
    <scope>NUCLEOTIDE SEQUENCE [LARGE SCALE GENOMIC DNA]</scope>
</reference>